<comment type="similarity">
    <text evidence="2">Belongs to the oxygen-dependent FAD-linked oxidoreductase family.</text>
</comment>
<dbReference type="EMBL" id="BAAAQR010000003">
    <property type="protein sequence ID" value="GAA2143159.1"/>
    <property type="molecule type" value="Genomic_DNA"/>
</dbReference>
<evidence type="ECO:0000256" key="3">
    <source>
        <dbReference type="ARBA" id="ARBA00022630"/>
    </source>
</evidence>
<feature type="domain" description="FAD-binding PCMH-type" evidence="6">
    <location>
        <begin position="45"/>
        <end position="217"/>
    </location>
</feature>
<dbReference type="InterPro" id="IPR016169">
    <property type="entry name" value="FAD-bd_PCMH_sub2"/>
</dbReference>
<dbReference type="InterPro" id="IPR006094">
    <property type="entry name" value="Oxid_FAD_bind_N"/>
</dbReference>
<name>A0ABP5L7Y2_9ACTN</name>
<dbReference type="Proteomes" id="UP001501771">
    <property type="component" value="Unassembled WGS sequence"/>
</dbReference>
<dbReference type="InterPro" id="IPR050416">
    <property type="entry name" value="FAD-linked_Oxidoreductase"/>
</dbReference>
<dbReference type="PANTHER" id="PTHR42973:SF39">
    <property type="entry name" value="FAD-BINDING PCMH-TYPE DOMAIN-CONTAINING PROTEIN"/>
    <property type="match status" value="1"/>
</dbReference>
<evidence type="ECO:0000256" key="2">
    <source>
        <dbReference type="ARBA" id="ARBA00005466"/>
    </source>
</evidence>
<dbReference type="Pfam" id="PF01565">
    <property type="entry name" value="FAD_binding_4"/>
    <property type="match status" value="1"/>
</dbReference>
<accession>A0ABP5L7Y2</accession>
<keyword evidence="4" id="KW-0274">FAD</keyword>
<dbReference type="Gene3D" id="3.30.465.10">
    <property type="match status" value="1"/>
</dbReference>
<protein>
    <submittedName>
        <fullName evidence="7">FAD-binding oxidoreductase</fullName>
    </submittedName>
</protein>
<keyword evidence="5" id="KW-0560">Oxidoreductase</keyword>
<dbReference type="InterPro" id="IPR016167">
    <property type="entry name" value="FAD-bd_PCMH_sub1"/>
</dbReference>
<dbReference type="RefSeq" id="WP_344149726.1">
    <property type="nucleotide sequence ID" value="NZ_BAAAQR010000003.1"/>
</dbReference>
<dbReference type="PROSITE" id="PS51387">
    <property type="entry name" value="FAD_PCMH"/>
    <property type="match status" value="1"/>
</dbReference>
<dbReference type="InterPro" id="IPR036318">
    <property type="entry name" value="FAD-bd_PCMH-like_sf"/>
</dbReference>
<comment type="cofactor">
    <cofactor evidence="1">
        <name>FAD</name>
        <dbReference type="ChEBI" id="CHEBI:57692"/>
    </cofactor>
</comment>
<evidence type="ECO:0000256" key="5">
    <source>
        <dbReference type="ARBA" id="ARBA00023002"/>
    </source>
</evidence>
<dbReference type="InterPro" id="IPR016166">
    <property type="entry name" value="FAD-bd_PCMH"/>
</dbReference>
<dbReference type="Gene3D" id="3.30.43.10">
    <property type="entry name" value="Uridine Diphospho-n-acetylenolpyruvylglucosamine Reductase, domain 2"/>
    <property type="match status" value="1"/>
</dbReference>
<evidence type="ECO:0000256" key="1">
    <source>
        <dbReference type="ARBA" id="ARBA00001974"/>
    </source>
</evidence>
<dbReference type="Gene3D" id="3.40.462.20">
    <property type="match status" value="1"/>
</dbReference>
<comment type="caution">
    <text evidence="7">The sequence shown here is derived from an EMBL/GenBank/DDBJ whole genome shotgun (WGS) entry which is preliminary data.</text>
</comment>
<keyword evidence="3" id="KW-0285">Flavoprotein</keyword>
<evidence type="ECO:0000313" key="8">
    <source>
        <dbReference type="Proteomes" id="UP001501771"/>
    </source>
</evidence>
<organism evidence="7 8">
    <name type="scientific">Nocardioides koreensis</name>
    <dbReference type="NCBI Taxonomy" id="433651"/>
    <lineage>
        <taxon>Bacteria</taxon>
        <taxon>Bacillati</taxon>
        <taxon>Actinomycetota</taxon>
        <taxon>Actinomycetes</taxon>
        <taxon>Propionibacteriales</taxon>
        <taxon>Nocardioidaceae</taxon>
        <taxon>Nocardioides</taxon>
    </lineage>
</organism>
<evidence type="ECO:0000259" key="6">
    <source>
        <dbReference type="PROSITE" id="PS51387"/>
    </source>
</evidence>
<reference evidence="8" key="1">
    <citation type="journal article" date="2019" name="Int. J. Syst. Evol. Microbiol.">
        <title>The Global Catalogue of Microorganisms (GCM) 10K type strain sequencing project: providing services to taxonomists for standard genome sequencing and annotation.</title>
        <authorList>
            <consortium name="The Broad Institute Genomics Platform"/>
            <consortium name="The Broad Institute Genome Sequencing Center for Infectious Disease"/>
            <person name="Wu L."/>
            <person name="Ma J."/>
        </authorList>
    </citation>
    <scope>NUCLEOTIDE SEQUENCE [LARGE SCALE GENOMIC DNA]</scope>
    <source>
        <strain evidence="8">JCM 16022</strain>
    </source>
</reference>
<dbReference type="InterPro" id="IPR006093">
    <property type="entry name" value="Oxy_OxRdtase_FAD_BS"/>
</dbReference>
<evidence type="ECO:0000313" key="7">
    <source>
        <dbReference type="EMBL" id="GAA2143159.1"/>
    </source>
</evidence>
<dbReference type="PROSITE" id="PS00862">
    <property type="entry name" value="OX2_COVAL_FAD"/>
    <property type="match status" value="1"/>
</dbReference>
<dbReference type="SUPFAM" id="SSF56176">
    <property type="entry name" value="FAD-binding/transporter-associated domain-like"/>
    <property type="match status" value="1"/>
</dbReference>
<dbReference type="PANTHER" id="PTHR42973">
    <property type="entry name" value="BINDING OXIDOREDUCTASE, PUTATIVE (AFU_ORTHOLOGUE AFUA_1G17690)-RELATED"/>
    <property type="match status" value="1"/>
</dbReference>
<gene>
    <name evidence="7" type="ORF">GCM10009844_15260</name>
</gene>
<proteinExistence type="inferred from homology"/>
<evidence type="ECO:0000256" key="4">
    <source>
        <dbReference type="ARBA" id="ARBA00022827"/>
    </source>
</evidence>
<sequence>MPLEPIIDSPTDSPAEALRGLCGGRVHLPGDPGYDAARLPWNVAVDQRPAAVVVPHDASEVAEVVRAAAAAGLRVAPQSSGHNAAPLAERGLDGVVLVRLSEMTGVGIDPDAGTARVVGGTLWRDVVAAAAPYGLAAMHGSSPDVAAAGYVLGGGLSWYGRQHGLAANSLLAVEVVTADGTVVLADADHHAELFWALRGGGGNLGIVTALELRLLPVADVYAGMLLWDREHAPAVVRAWSEWTRDLPDSVTTAMRVMSFPPLPELPPFLSGRQLVVIDGAVLEDDDRAAELLAPLRALGPEMDTFGRMPAGALPEIHMDPPGPTPAVSGHAMLGSFDEEAVAALLAEVGPGTTTSLLFAEVRHLGGALGRPAPGGGVLDHLPDDYALFCVAIAPVPAAAAAGLADADRVVTALRPWSTDRRVLNFTEHAVDARSGYAADAWERLCRVRAELDPAGMFRANHPLT</sequence>
<keyword evidence="8" id="KW-1185">Reference proteome</keyword>